<evidence type="ECO:0000313" key="4">
    <source>
        <dbReference type="Proteomes" id="UP001215151"/>
    </source>
</evidence>
<keyword evidence="2" id="KW-0472">Membrane</keyword>
<feature type="transmembrane region" description="Helical" evidence="2">
    <location>
        <begin position="26"/>
        <end position="50"/>
    </location>
</feature>
<evidence type="ECO:0000313" key="3">
    <source>
        <dbReference type="EMBL" id="KAJ8495535.1"/>
    </source>
</evidence>
<feature type="transmembrane region" description="Helical" evidence="2">
    <location>
        <begin position="56"/>
        <end position="74"/>
    </location>
</feature>
<evidence type="ECO:0000256" key="1">
    <source>
        <dbReference type="SAM" id="MobiDB-lite"/>
    </source>
</evidence>
<proteinExistence type="predicted"/>
<organism evidence="3 4">
    <name type="scientific">Trametes cubensis</name>
    <dbReference type="NCBI Taxonomy" id="1111947"/>
    <lineage>
        <taxon>Eukaryota</taxon>
        <taxon>Fungi</taxon>
        <taxon>Dikarya</taxon>
        <taxon>Basidiomycota</taxon>
        <taxon>Agaricomycotina</taxon>
        <taxon>Agaricomycetes</taxon>
        <taxon>Polyporales</taxon>
        <taxon>Polyporaceae</taxon>
        <taxon>Trametes</taxon>
    </lineage>
</organism>
<gene>
    <name evidence="3" type="ORF">ONZ51_g1635</name>
</gene>
<accession>A0AAD7U3Q6</accession>
<evidence type="ECO:0000256" key="2">
    <source>
        <dbReference type="SAM" id="Phobius"/>
    </source>
</evidence>
<dbReference type="AlphaFoldDB" id="A0AAD7U3Q6"/>
<dbReference type="Proteomes" id="UP001215151">
    <property type="component" value="Unassembled WGS sequence"/>
</dbReference>
<protein>
    <submittedName>
        <fullName evidence="3">Uncharacterized protein</fullName>
    </submittedName>
</protein>
<feature type="compositionally biased region" description="Basic and acidic residues" evidence="1">
    <location>
        <begin position="146"/>
        <end position="156"/>
    </location>
</feature>
<sequence>MENTTFYLENHEDLAKDNLSYQRTQYFMLLTILNIVSVITELLNIFHSGLTGNRSYIIYFNEPITAILVSTFLIELRKAADSRAYQASISSMGSLEFRVVGSIGASLSNPEPLPEEVAEEMEMVEVEHAEEGAQPLASSDGMEIEEVARSEEHVDV</sequence>
<keyword evidence="2" id="KW-1133">Transmembrane helix</keyword>
<dbReference type="EMBL" id="JAPEVG010000023">
    <property type="protein sequence ID" value="KAJ8495535.1"/>
    <property type="molecule type" value="Genomic_DNA"/>
</dbReference>
<reference evidence="3" key="1">
    <citation type="submission" date="2022-11" db="EMBL/GenBank/DDBJ databases">
        <title>Genome Sequence of Cubamyces cubensis.</title>
        <authorList>
            <person name="Buettner E."/>
        </authorList>
    </citation>
    <scope>NUCLEOTIDE SEQUENCE</scope>
    <source>
        <strain evidence="3">MPL-01</strain>
    </source>
</reference>
<keyword evidence="4" id="KW-1185">Reference proteome</keyword>
<name>A0AAD7U3Q6_9APHY</name>
<comment type="caution">
    <text evidence="3">The sequence shown here is derived from an EMBL/GenBank/DDBJ whole genome shotgun (WGS) entry which is preliminary data.</text>
</comment>
<keyword evidence="2" id="KW-0812">Transmembrane</keyword>
<feature type="region of interest" description="Disordered" evidence="1">
    <location>
        <begin position="129"/>
        <end position="156"/>
    </location>
</feature>